<evidence type="ECO:0000256" key="4">
    <source>
        <dbReference type="ARBA" id="ARBA00022759"/>
    </source>
</evidence>
<dbReference type="Gene3D" id="3.30.2310.20">
    <property type="entry name" value="RelE-like"/>
    <property type="match status" value="1"/>
</dbReference>
<comment type="similarity">
    <text evidence="1">Belongs to the YoeB family.</text>
</comment>
<keyword evidence="3" id="KW-0540">Nuclease</keyword>
<dbReference type="EMBL" id="JABEYB010000018">
    <property type="protein sequence ID" value="NNU78050.1"/>
    <property type="molecule type" value="Genomic_DNA"/>
</dbReference>
<dbReference type="NCBIfam" id="TIGR02116">
    <property type="entry name" value="toxin_Txe_YoeB"/>
    <property type="match status" value="1"/>
</dbReference>
<dbReference type="Proteomes" id="UP000531659">
    <property type="component" value="Unassembled WGS sequence"/>
</dbReference>
<name>A0A7Y3SZ49_9CLOT</name>
<dbReference type="AlphaFoldDB" id="A0A7Y3SZ49"/>
<dbReference type="GO" id="GO:0016787">
    <property type="term" value="F:hydrolase activity"/>
    <property type="evidence" value="ECO:0007669"/>
    <property type="project" value="UniProtKB-KW"/>
</dbReference>
<reference evidence="8 9" key="1">
    <citation type="submission" date="2020-05" db="EMBL/GenBank/DDBJ databases">
        <title>Complete genome of Clostridium estertheticum subspecies estertheticum, isolated from Vacuum packed lamb meat from New Zealand imported to Switzerland.</title>
        <authorList>
            <person name="Wambui J."/>
            <person name="Stevens M.J.A."/>
            <person name="Stephan R."/>
        </authorList>
    </citation>
    <scope>NUCLEOTIDE SEQUENCE [LARGE SCALE GENOMIC DNA]</scope>
    <source>
        <strain evidence="8 9">CEST001</strain>
    </source>
</reference>
<dbReference type="GO" id="GO:0045892">
    <property type="term" value="P:negative regulation of DNA-templated transcription"/>
    <property type="evidence" value="ECO:0007669"/>
    <property type="project" value="TreeGrafter"/>
</dbReference>
<accession>A0A7Y3SZ49</accession>
<evidence type="ECO:0000256" key="1">
    <source>
        <dbReference type="ARBA" id="ARBA00008172"/>
    </source>
</evidence>
<dbReference type="SUPFAM" id="SSF143011">
    <property type="entry name" value="RelE-like"/>
    <property type="match status" value="1"/>
</dbReference>
<sequence length="85" mass="10207">MNKIFSEVSWEHYVYWQSEDKKILRKINELIKDIERNGNEGLGKPEALKHELVGYWSRRITDVHRLIYSIDDENIYVASCKGHYH</sequence>
<organism evidence="8 9">
    <name type="scientific">Clostridium estertheticum</name>
    <dbReference type="NCBI Taxonomy" id="238834"/>
    <lineage>
        <taxon>Bacteria</taxon>
        <taxon>Bacillati</taxon>
        <taxon>Bacillota</taxon>
        <taxon>Clostridia</taxon>
        <taxon>Eubacteriales</taxon>
        <taxon>Clostridiaceae</taxon>
        <taxon>Clostridium</taxon>
    </lineage>
</organism>
<dbReference type="GO" id="GO:0006401">
    <property type="term" value="P:RNA catabolic process"/>
    <property type="evidence" value="ECO:0007669"/>
    <property type="project" value="InterPro"/>
</dbReference>
<evidence type="ECO:0000256" key="6">
    <source>
        <dbReference type="ARBA" id="ARBA00030388"/>
    </source>
</evidence>
<gene>
    <name evidence="8" type="ORF">HLQ16_19235</name>
</gene>
<evidence type="ECO:0000256" key="5">
    <source>
        <dbReference type="ARBA" id="ARBA00022801"/>
    </source>
</evidence>
<keyword evidence="4" id="KW-0255">Endonuclease</keyword>
<dbReference type="PANTHER" id="PTHR38039:SF1">
    <property type="entry name" value="TOXIN YOEB"/>
    <property type="match status" value="1"/>
</dbReference>
<dbReference type="RefSeq" id="WP_151553814.1">
    <property type="nucleotide sequence ID" value="NZ_CP077616.1"/>
</dbReference>
<keyword evidence="2" id="KW-1277">Toxin-antitoxin system</keyword>
<dbReference type="Pfam" id="PF06769">
    <property type="entry name" value="YoeB_toxin"/>
    <property type="match status" value="1"/>
</dbReference>
<evidence type="ECO:0000256" key="3">
    <source>
        <dbReference type="ARBA" id="ARBA00022722"/>
    </source>
</evidence>
<proteinExistence type="inferred from homology"/>
<keyword evidence="5" id="KW-0378">Hydrolase</keyword>
<evidence type="ECO:0000313" key="8">
    <source>
        <dbReference type="EMBL" id="NNU78050.1"/>
    </source>
</evidence>
<dbReference type="GO" id="GO:0004519">
    <property type="term" value="F:endonuclease activity"/>
    <property type="evidence" value="ECO:0007669"/>
    <property type="project" value="UniProtKB-KW"/>
</dbReference>
<comment type="caution">
    <text evidence="8">The sequence shown here is derived from an EMBL/GenBank/DDBJ whole genome shotgun (WGS) entry which is preliminary data.</text>
</comment>
<dbReference type="InterPro" id="IPR009614">
    <property type="entry name" value="YoeB_toxin"/>
</dbReference>
<evidence type="ECO:0000256" key="7">
    <source>
        <dbReference type="ARBA" id="ARBA00050056"/>
    </source>
</evidence>
<evidence type="ECO:0000256" key="2">
    <source>
        <dbReference type="ARBA" id="ARBA00022649"/>
    </source>
</evidence>
<dbReference type="GeneID" id="83594604"/>
<dbReference type="InterPro" id="IPR035093">
    <property type="entry name" value="RelE/ParE_toxin_dom_sf"/>
</dbReference>
<evidence type="ECO:0000313" key="9">
    <source>
        <dbReference type="Proteomes" id="UP000531659"/>
    </source>
</evidence>
<dbReference type="PANTHER" id="PTHR38039">
    <property type="entry name" value="TOXIN YOEB"/>
    <property type="match status" value="1"/>
</dbReference>
<protein>
    <recommendedName>
        <fullName evidence="7">Endoribonuclease YoeB</fullName>
    </recommendedName>
    <alternativeName>
        <fullName evidence="6">Putative mRNA interferase YoeB</fullName>
    </alternativeName>
</protein>